<keyword evidence="5" id="KW-1185">Reference proteome</keyword>
<sequence length="379" mass="42163">MCPQTELSVYERQPSLSQVRCPHTMIHAVRSVFLQGDHNPGLDCMNLPSIDVTERYNTISIEHAFSHMKIDGERLSCHQDSDKDTSHCDGSCMSPDDVSSETVCETGCMREDISLRNDSHFDDILRDSETCGGKLTHIIESLFEGDQDGDNSLHLSIINGYKSYSRLLINLAPDFDCLNLSNNLRQTPLHLAVLTRQPDIVRRLVCAGAAVLAQDQQGNTPLHLACGLGDKQSVKHLLTPVFYEETLENKYSIPYQRIPQDLRIRNYEGQTCLHIAVSARNFKVVQMLIDTGADINVGDGRSGRSVLHLAADTGDTEMVEMLLSTRGIQINTRDFAGFTPAQLAYGRSHTETARLLYSITGHYDGTHVDDAMLEDNAQL</sequence>
<dbReference type="Pfam" id="PF12796">
    <property type="entry name" value="Ank_2"/>
    <property type="match status" value="2"/>
</dbReference>
<proteinExistence type="predicted"/>
<dbReference type="GO" id="GO:0005829">
    <property type="term" value="C:cytosol"/>
    <property type="evidence" value="ECO:0007669"/>
    <property type="project" value="TreeGrafter"/>
</dbReference>
<dbReference type="InterPro" id="IPR051070">
    <property type="entry name" value="NF-kappa-B_inhibitor"/>
</dbReference>
<keyword evidence="1" id="KW-0677">Repeat</keyword>
<dbReference type="PROSITE" id="PS50297">
    <property type="entry name" value="ANK_REP_REGION"/>
    <property type="match status" value="4"/>
</dbReference>
<gene>
    <name evidence="4" type="ORF">CUNI_LOCUS797</name>
</gene>
<dbReference type="OrthoDB" id="20727at2759"/>
<dbReference type="Gene3D" id="1.25.40.20">
    <property type="entry name" value="Ankyrin repeat-containing domain"/>
    <property type="match status" value="1"/>
</dbReference>
<dbReference type="GO" id="GO:0071356">
    <property type="term" value="P:cellular response to tumor necrosis factor"/>
    <property type="evidence" value="ECO:0007669"/>
    <property type="project" value="TreeGrafter"/>
</dbReference>
<dbReference type="PANTHER" id="PTHR46680">
    <property type="entry name" value="NF-KAPPA-B INHIBITOR ALPHA"/>
    <property type="match status" value="1"/>
</dbReference>
<evidence type="ECO:0000313" key="5">
    <source>
        <dbReference type="Proteomes" id="UP000678393"/>
    </source>
</evidence>
<evidence type="ECO:0000256" key="2">
    <source>
        <dbReference type="ARBA" id="ARBA00023043"/>
    </source>
</evidence>
<feature type="repeat" description="ANK" evidence="3">
    <location>
        <begin position="302"/>
        <end position="335"/>
    </location>
</feature>
<name>A0A8S3YDB0_9EUPU</name>
<dbReference type="SMART" id="SM00248">
    <property type="entry name" value="ANK"/>
    <property type="match status" value="5"/>
</dbReference>
<dbReference type="AlphaFoldDB" id="A0A8S3YDB0"/>
<evidence type="ECO:0000256" key="3">
    <source>
        <dbReference type="PROSITE-ProRule" id="PRU00023"/>
    </source>
</evidence>
<reference evidence="4" key="1">
    <citation type="submission" date="2021-04" db="EMBL/GenBank/DDBJ databases">
        <authorList>
            <consortium name="Molecular Ecology Group"/>
        </authorList>
    </citation>
    <scope>NUCLEOTIDE SEQUENCE</scope>
</reference>
<dbReference type="InterPro" id="IPR036770">
    <property type="entry name" value="Ankyrin_rpt-contain_sf"/>
</dbReference>
<dbReference type="InterPro" id="IPR002110">
    <property type="entry name" value="Ankyrin_rpt"/>
</dbReference>
<feature type="repeat" description="ANK" evidence="3">
    <location>
        <begin position="268"/>
        <end position="300"/>
    </location>
</feature>
<dbReference type="SUPFAM" id="SSF48403">
    <property type="entry name" value="Ankyrin repeat"/>
    <property type="match status" value="1"/>
</dbReference>
<feature type="repeat" description="ANK" evidence="3">
    <location>
        <begin position="184"/>
        <end position="216"/>
    </location>
</feature>
<organism evidence="4 5">
    <name type="scientific">Candidula unifasciata</name>
    <dbReference type="NCBI Taxonomy" id="100452"/>
    <lineage>
        <taxon>Eukaryota</taxon>
        <taxon>Metazoa</taxon>
        <taxon>Spiralia</taxon>
        <taxon>Lophotrochozoa</taxon>
        <taxon>Mollusca</taxon>
        <taxon>Gastropoda</taxon>
        <taxon>Heterobranchia</taxon>
        <taxon>Euthyneura</taxon>
        <taxon>Panpulmonata</taxon>
        <taxon>Eupulmonata</taxon>
        <taxon>Stylommatophora</taxon>
        <taxon>Helicina</taxon>
        <taxon>Helicoidea</taxon>
        <taxon>Geomitridae</taxon>
        <taxon>Candidula</taxon>
    </lineage>
</organism>
<dbReference type="PANTHER" id="PTHR46680:SF3">
    <property type="entry name" value="NF-KAPPA-B INHIBITOR CACTUS"/>
    <property type="match status" value="1"/>
</dbReference>
<protein>
    <submittedName>
        <fullName evidence="4">Uncharacterized protein</fullName>
    </submittedName>
</protein>
<dbReference type="Proteomes" id="UP000678393">
    <property type="component" value="Unassembled WGS sequence"/>
</dbReference>
<evidence type="ECO:0000313" key="4">
    <source>
        <dbReference type="EMBL" id="CAG5115239.1"/>
    </source>
</evidence>
<accession>A0A8S3YDB0</accession>
<comment type="caution">
    <text evidence="4">The sequence shown here is derived from an EMBL/GenBank/DDBJ whole genome shotgun (WGS) entry which is preliminary data.</text>
</comment>
<keyword evidence="2 3" id="KW-0040">ANK repeat</keyword>
<evidence type="ECO:0000256" key="1">
    <source>
        <dbReference type="ARBA" id="ARBA00022737"/>
    </source>
</evidence>
<dbReference type="EMBL" id="CAJHNH020000091">
    <property type="protein sequence ID" value="CAG5115239.1"/>
    <property type="molecule type" value="Genomic_DNA"/>
</dbReference>
<dbReference type="PROSITE" id="PS50088">
    <property type="entry name" value="ANK_REPEAT"/>
    <property type="match status" value="4"/>
</dbReference>
<dbReference type="PRINTS" id="PR01415">
    <property type="entry name" value="ANKYRIN"/>
</dbReference>
<dbReference type="GO" id="GO:0051059">
    <property type="term" value="F:NF-kappaB binding"/>
    <property type="evidence" value="ECO:0007669"/>
    <property type="project" value="TreeGrafter"/>
</dbReference>
<feature type="repeat" description="ANK" evidence="3">
    <location>
        <begin position="217"/>
        <end position="238"/>
    </location>
</feature>